<proteinExistence type="predicted"/>
<organism evidence="2 3">
    <name type="scientific">Cylindrotheca closterium</name>
    <dbReference type="NCBI Taxonomy" id="2856"/>
    <lineage>
        <taxon>Eukaryota</taxon>
        <taxon>Sar</taxon>
        <taxon>Stramenopiles</taxon>
        <taxon>Ochrophyta</taxon>
        <taxon>Bacillariophyta</taxon>
        <taxon>Bacillariophyceae</taxon>
        <taxon>Bacillariophycidae</taxon>
        <taxon>Bacillariales</taxon>
        <taxon>Bacillariaceae</taxon>
        <taxon>Cylindrotheca</taxon>
    </lineage>
</organism>
<keyword evidence="3" id="KW-1185">Reference proteome</keyword>
<comment type="caution">
    <text evidence="2">The sequence shown here is derived from an EMBL/GenBank/DDBJ whole genome shotgun (WGS) entry which is preliminary data.</text>
</comment>
<name>A0AAD2CRC4_9STRA</name>
<reference evidence="2" key="1">
    <citation type="submission" date="2023-08" db="EMBL/GenBank/DDBJ databases">
        <authorList>
            <person name="Audoor S."/>
            <person name="Bilcke G."/>
        </authorList>
    </citation>
    <scope>NUCLEOTIDE SEQUENCE</scope>
</reference>
<evidence type="ECO:0000313" key="3">
    <source>
        <dbReference type="Proteomes" id="UP001295423"/>
    </source>
</evidence>
<protein>
    <submittedName>
        <fullName evidence="2">Uncharacterized protein</fullName>
    </submittedName>
</protein>
<evidence type="ECO:0000313" key="2">
    <source>
        <dbReference type="EMBL" id="CAJ1940360.1"/>
    </source>
</evidence>
<keyword evidence="1" id="KW-1133">Transmembrane helix</keyword>
<keyword evidence="1" id="KW-0812">Transmembrane</keyword>
<sequence>MDSLDDFLETLKVDLESDDGDHSIKSGLDEENFVSKKRRETFTDSMLRDDVVHVVQFTSAASVQSQNRKLMVIGLILILSISGLFRFSKSVVPFFMEATSKVEEKQAVGNR</sequence>
<evidence type="ECO:0000256" key="1">
    <source>
        <dbReference type="SAM" id="Phobius"/>
    </source>
</evidence>
<dbReference type="Proteomes" id="UP001295423">
    <property type="component" value="Unassembled WGS sequence"/>
</dbReference>
<keyword evidence="1" id="KW-0472">Membrane</keyword>
<feature type="transmembrane region" description="Helical" evidence="1">
    <location>
        <begin position="70"/>
        <end position="87"/>
    </location>
</feature>
<gene>
    <name evidence="2" type="ORF">CYCCA115_LOCUS7003</name>
</gene>
<dbReference type="EMBL" id="CAKOGP040000890">
    <property type="protein sequence ID" value="CAJ1940360.1"/>
    <property type="molecule type" value="Genomic_DNA"/>
</dbReference>
<accession>A0AAD2CRC4</accession>
<dbReference type="AlphaFoldDB" id="A0AAD2CRC4"/>